<dbReference type="AlphaFoldDB" id="A0A7S2UEX5"/>
<evidence type="ECO:0008006" key="3">
    <source>
        <dbReference type="Google" id="ProtNLM"/>
    </source>
</evidence>
<feature type="compositionally biased region" description="Basic residues" evidence="1">
    <location>
        <begin position="98"/>
        <end position="107"/>
    </location>
</feature>
<sequence length="188" mass="20296">MEMSYSGIAAIRHRPLTDQPGTPHSFFETSYTVEFTPTEEGPATEVVVATSQILHQHPNGLCIVTAGDALKPFLSKEAQIAKVEFCSSQGDGVEVTGGKRKKNRKMEKKISAGGQGPSDALALVTLTDGRTIQLNRCVLGDVLELNHRLADPLHSSLLLTDPLLDGYIAIIVPKGPFPPRHMKDVGKD</sequence>
<organism evidence="2">
    <name type="scientific">Attheya septentrionalis</name>
    <dbReference type="NCBI Taxonomy" id="420275"/>
    <lineage>
        <taxon>Eukaryota</taxon>
        <taxon>Sar</taxon>
        <taxon>Stramenopiles</taxon>
        <taxon>Ochrophyta</taxon>
        <taxon>Bacillariophyta</taxon>
        <taxon>Coscinodiscophyceae</taxon>
        <taxon>Chaetocerotophycidae</taxon>
        <taxon>Chaetocerotales</taxon>
        <taxon>Attheyaceae</taxon>
        <taxon>Attheya</taxon>
    </lineage>
</organism>
<reference evidence="2" key="1">
    <citation type="submission" date="2021-01" db="EMBL/GenBank/DDBJ databases">
        <authorList>
            <person name="Corre E."/>
            <person name="Pelletier E."/>
            <person name="Niang G."/>
            <person name="Scheremetjew M."/>
            <person name="Finn R."/>
            <person name="Kale V."/>
            <person name="Holt S."/>
            <person name="Cochrane G."/>
            <person name="Meng A."/>
            <person name="Brown T."/>
            <person name="Cohen L."/>
        </authorList>
    </citation>
    <scope>NUCLEOTIDE SEQUENCE</scope>
    <source>
        <strain evidence="2">CCMP2084</strain>
    </source>
</reference>
<dbReference type="PANTHER" id="PTHR13651:SF0">
    <property type="entry name" value="PROTEIN ABITRAM"/>
    <property type="match status" value="1"/>
</dbReference>
<proteinExistence type="predicted"/>
<accession>A0A7S2UEX5</accession>
<dbReference type="PANTHER" id="PTHR13651">
    <property type="entry name" value="PROTEIN ABITRAM"/>
    <property type="match status" value="1"/>
</dbReference>
<dbReference type="GO" id="GO:0005634">
    <property type="term" value="C:nucleus"/>
    <property type="evidence" value="ECO:0007669"/>
    <property type="project" value="TreeGrafter"/>
</dbReference>
<dbReference type="EMBL" id="HBHQ01010813">
    <property type="protein sequence ID" value="CAD9815442.1"/>
    <property type="molecule type" value="Transcribed_RNA"/>
</dbReference>
<dbReference type="InterPro" id="IPR039169">
    <property type="entry name" value="Abitram"/>
</dbReference>
<protein>
    <recommendedName>
        <fullName evidence="3">Actin-binding transcription modulator</fullName>
    </recommendedName>
</protein>
<evidence type="ECO:0000313" key="2">
    <source>
        <dbReference type="EMBL" id="CAD9815442.1"/>
    </source>
</evidence>
<evidence type="ECO:0000256" key="1">
    <source>
        <dbReference type="SAM" id="MobiDB-lite"/>
    </source>
</evidence>
<gene>
    <name evidence="2" type="ORF">ASEP1449_LOCUS7268</name>
</gene>
<name>A0A7S2UEX5_9STRA</name>
<feature type="region of interest" description="Disordered" evidence="1">
    <location>
        <begin position="92"/>
        <end position="113"/>
    </location>
</feature>